<dbReference type="OrthoDB" id="9775207at2"/>
<gene>
    <name evidence="9" type="ORF">FKV25_00565</name>
</gene>
<evidence type="ECO:0000256" key="2">
    <source>
        <dbReference type="ARBA" id="ARBA00008017"/>
    </source>
</evidence>
<feature type="transmembrane region" description="Helical" evidence="6">
    <location>
        <begin position="152"/>
        <end position="170"/>
    </location>
</feature>
<evidence type="ECO:0000313" key="9">
    <source>
        <dbReference type="EMBL" id="TQD51624.1"/>
    </source>
</evidence>
<evidence type="ECO:0000256" key="3">
    <source>
        <dbReference type="ARBA" id="ARBA00022692"/>
    </source>
</evidence>
<dbReference type="Pfam" id="PF00924">
    <property type="entry name" value="MS_channel_2nd"/>
    <property type="match status" value="1"/>
</dbReference>
<feature type="transmembrane region" description="Helical" evidence="6">
    <location>
        <begin position="28"/>
        <end position="49"/>
    </location>
</feature>
<feature type="domain" description="Mechanosensitive ion channel MscS" evidence="7">
    <location>
        <begin position="194"/>
        <end position="262"/>
    </location>
</feature>
<comment type="subcellular location">
    <subcellularLocation>
        <location evidence="1">Endomembrane system</location>
        <topology evidence="1">Multi-pass membrane protein</topology>
    </subcellularLocation>
</comment>
<evidence type="ECO:0000313" key="10">
    <source>
        <dbReference type="Proteomes" id="UP000318212"/>
    </source>
</evidence>
<dbReference type="PANTHER" id="PTHR30414">
    <property type="entry name" value="MINICONDUCTANCE MECHANOSENSITIVE CHANNEL YBDG"/>
    <property type="match status" value="1"/>
</dbReference>
<dbReference type="Gene3D" id="2.30.30.60">
    <property type="match status" value="1"/>
</dbReference>
<evidence type="ECO:0000259" key="7">
    <source>
        <dbReference type="Pfam" id="PF00924"/>
    </source>
</evidence>
<dbReference type="InterPro" id="IPR010920">
    <property type="entry name" value="LSM_dom_sf"/>
</dbReference>
<dbReference type="InterPro" id="IPR030192">
    <property type="entry name" value="YbdG"/>
</dbReference>
<reference evidence="9 10" key="1">
    <citation type="submission" date="2019-06" db="EMBL/GenBank/DDBJ databases">
        <title>Lysobacter alkalisoli sp. nov. isolated from saline soil.</title>
        <authorList>
            <person name="Sun J.-Q."/>
            <person name="Xu L."/>
        </authorList>
    </citation>
    <scope>NUCLEOTIDE SEQUENCE [LARGE SCALE GENOMIC DNA]</scope>
    <source>
        <strain evidence="9 10">JCM 31130</strain>
    </source>
</reference>
<comment type="caution">
    <text evidence="9">The sequence shown here is derived from an EMBL/GenBank/DDBJ whole genome shotgun (WGS) entry which is preliminary data.</text>
</comment>
<keyword evidence="5 6" id="KW-0472">Membrane</keyword>
<dbReference type="GO" id="GO:0071470">
    <property type="term" value="P:cellular response to osmotic stress"/>
    <property type="evidence" value="ECO:0007669"/>
    <property type="project" value="InterPro"/>
</dbReference>
<accession>A0A508ASZ6</accession>
<evidence type="ECO:0000256" key="5">
    <source>
        <dbReference type="ARBA" id="ARBA00023136"/>
    </source>
</evidence>
<dbReference type="AlphaFoldDB" id="A0A508ASZ6"/>
<evidence type="ECO:0000256" key="4">
    <source>
        <dbReference type="ARBA" id="ARBA00022989"/>
    </source>
</evidence>
<sequence>MDGLNTVLPESLVARMQAAPEAAAGIDWTVTVLVLAGLLLLAVVVDWLTQRIVRPLLTRVVRASPTQIDDALLARGVIKQVSHVAPALVVYLGVALVPALHDTLSLVLGKAALAYIVLVLALAVGAFLSALNDLYERRPHAHDRPIKGYVQLGKIVVYTIALITIVAVLIGKSPLLLLSGLGALGAVLLLVFKDTILSLVASVQIASNDMVRVGDWIEMPALGVDGDVVDIALHTIKVQNFDKTIVTVPTHRLIEDSVKNWRGMSESGGRRIKRALHIDQGGVRFLDAAMRARLSRFALLAPHFERKQAELAEWNAQSPERASEPVNARRMTNIGCLRAYITAYLQSHRNVDHGKTLMVRQLPPGPEGLPLEVYCFANTTDWGEYEGIQSDIFDHLMAILPEFGLRLFQQPGGADLVAGLAALRAPGPATAGMDTDTNTEVHA</sequence>
<dbReference type="SUPFAM" id="SSF50182">
    <property type="entry name" value="Sm-like ribonucleoproteins"/>
    <property type="match status" value="1"/>
</dbReference>
<organism evidence="9 10">
    <name type="scientific">Marilutibacter aestuarii</name>
    <dbReference type="NCBI Taxonomy" id="1706195"/>
    <lineage>
        <taxon>Bacteria</taxon>
        <taxon>Pseudomonadati</taxon>
        <taxon>Pseudomonadota</taxon>
        <taxon>Gammaproteobacteria</taxon>
        <taxon>Lysobacterales</taxon>
        <taxon>Lysobacteraceae</taxon>
        <taxon>Marilutibacter</taxon>
    </lineage>
</organism>
<feature type="transmembrane region" description="Helical" evidence="6">
    <location>
        <begin position="112"/>
        <end position="131"/>
    </location>
</feature>
<comment type="similarity">
    <text evidence="2">Belongs to the MscS (TC 1.A.23) family.</text>
</comment>
<feature type="domain" description="Mechanosensitive ion channel MscS C-terminal" evidence="8">
    <location>
        <begin position="345"/>
        <end position="406"/>
    </location>
</feature>
<dbReference type="InterPro" id="IPR049278">
    <property type="entry name" value="MS_channel_C"/>
</dbReference>
<feature type="transmembrane region" description="Helical" evidence="6">
    <location>
        <begin position="81"/>
        <end position="100"/>
    </location>
</feature>
<dbReference type="EMBL" id="VICE01000005">
    <property type="protein sequence ID" value="TQD51624.1"/>
    <property type="molecule type" value="Genomic_DNA"/>
</dbReference>
<dbReference type="Pfam" id="PF21082">
    <property type="entry name" value="MS_channel_3rd"/>
    <property type="match status" value="1"/>
</dbReference>
<dbReference type="Proteomes" id="UP000318212">
    <property type="component" value="Unassembled WGS sequence"/>
</dbReference>
<protein>
    <submittedName>
        <fullName evidence="9">Mechanosensitive ion channel family protein</fullName>
    </submittedName>
</protein>
<keyword evidence="3 6" id="KW-0812">Transmembrane</keyword>
<feature type="transmembrane region" description="Helical" evidence="6">
    <location>
        <begin position="176"/>
        <end position="192"/>
    </location>
</feature>
<keyword evidence="10" id="KW-1185">Reference proteome</keyword>
<evidence type="ECO:0000259" key="8">
    <source>
        <dbReference type="Pfam" id="PF21082"/>
    </source>
</evidence>
<dbReference type="GO" id="GO:0012505">
    <property type="term" value="C:endomembrane system"/>
    <property type="evidence" value="ECO:0007669"/>
    <property type="project" value="UniProtKB-SubCell"/>
</dbReference>
<dbReference type="InterPro" id="IPR006685">
    <property type="entry name" value="MscS_channel_2nd"/>
</dbReference>
<dbReference type="GO" id="GO:0008381">
    <property type="term" value="F:mechanosensitive monoatomic ion channel activity"/>
    <property type="evidence" value="ECO:0007669"/>
    <property type="project" value="InterPro"/>
</dbReference>
<evidence type="ECO:0000256" key="6">
    <source>
        <dbReference type="SAM" id="Phobius"/>
    </source>
</evidence>
<dbReference type="InterPro" id="IPR023408">
    <property type="entry name" value="MscS_beta-dom_sf"/>
</dbReference>
<dbReference type="PANTHER" id="PTHR30414:SF0">
    <property type="entry name" value="MINICONDUCTANCE MECHANOSENSITIVE CHANNEL YBDG"/>
    <property type="match status" value="1"/>
</dbReference>
<name>A0A508ASZ6_9GAMM</name>
<proteinExistence type="inferred from homology"/>
<keyword evidence="4 6" id="KW-1133">Transmembrane helix</keyword>
<dbReference type="GO" id="GO:0005886">
    <property type="term" value="C:plasma membrane"/>
    <property type="evidence" value="ECO:0007669"/>
    <property type="project" value="TreeGrafter"/>
</dbReference>
<evidence type="ECO:0000256" key="1">
    <source>
        <dbReference type="ARBA" id="ARBA00004127"/>
    </source>
</evidence>